<keyword evidence="1" id="KW-1133">Transmembrane helix</keyword>
<feature type="transmembrane region" description="Helical" evidence="1">
    <location>
        <begin position="70"/>
        <end position="88"/>
    </location>
</feature>
<proteinExistence type="predicted"/>
<reference evidence="3 4" key="1">
    <citation type="submission" date="2020-07" db="EMBL/GenBank/DDBJ databases">
        <title>Description of Kordia aestuariivivens sp. nov., isolated from a tidal flat.</title>
        <authorList>
            <person name="Park S."/>
            <person name="Yoon J.-H."/>
        </authorList>
    </citation>
    <scope>NUCLEOTIDE SEQUENCE [LARGE SCALE GENOMIC DNA]</scope>
    <source>
        <strain evidence="3 4">YSTF-M3</strain>
    </source>
</reference>
<dbReference type="GO" id="GO:0008237">
    <property type="term" value="F:metallopeptidase activity"/>
    <property type="evidence" value="ECO:0007669"/>
    <property type="project" value="UniProtKB-KW"/>
</dbReference>
<protein>
    <submittedName>
        <fullName evidence="3">CPBP family intramembrane metalloprotease</fullName>
    </submittedName>
</protein>
<accession>A0ABR7QFV8</accession>
<keyword evidence="1" id="KW-0812">Transmembrane</keyword>
<keyword evidence="3" id="KW-0378">Hydrolase</keyword>
<dbReference type="Proteomes" id="UP000619238">
    <property type="component" value="Unassembled WGS sequence"/>
</dbReference>
<feature type="transmembrane region" description="Helical" evidence="1">
    <location>
        <begin position="7"/>
        <end position="24"/>
    </location>
</feature>
<evidence type="ECO:0000256" key="1">
    <source>
        <dbReference type="SAM" id="Phobius"/>
    </source>
</evidence>
<keyword evidence="3" id="KW-0645">Protease</keyword>
<dbReference type="EMBL" id="JACGWS010000017">
    <property type="protein sequence ID" value="MBC8757189.1"/>
    <property type="molecule type" value="Genomic_DNA"/>
</dbReference>
<feature type="transmembrane region" description="Helical" evidence="1">
    <location>
        <begin position="163"/>
        <end position="178"/>
    </location>
</feature>
<keyword evidence="3" id="KW-0482">Metalloprotease</keyword>
<evidence type="ECO:0000313" key="4">
    <source>
        <dbReference type="Proteomes" id="UP000619238"/>
    </source>
</evidence>
<comment type="caution">
    <text evidence="3">The sequence shown here is derived from an EMBL/GenBank/DDBJ whole genome shotgun (WGS) entry which is preliminary data.</text>
</comment>
<gene>
    <name evidence="3" type="ORF">H2O64_21140</name>
</gene>
<keyword evidence="4" id="KW-1185">Reference proteome</keyword>
<feature type="transmembrane region" description="Helical" evidence="1">
    <location>
        <begin position="103"/>
        <end position="120"/>
    </location>
</feature>
<dbReference type="Pfam" id="PF02517">
    <property type="entry name" value="Rce1-like"/>
    <property type="match status" value="1"/>
</dbReference>
<keyword evidence="1" id="KW-0472">Membrane</keyword>
<feature type="domain" description="CAAX prenyl protease 2/Lysostaphin resistance protein A-like" evidence="2">
    <location>
        <begin position="105"/>
        <end position="193"/>
    </location>
</feature>
<sequence>MYIQSTGYKLTEFFLLFIALPVSLVLNYPIYLKMGFIIGGFFYILWMLLKVEKQRFKINESLDWKMFWRRTLVLLCAIILITSAYVYFTDASKLFIVVRTKPLVWVVILFIYSFFSVYPQELIFRTFFFLRYDSLFKNKKLLVFINAIVFCLAHLLFNNTLVLILTFLGGILFALTYVKTRSTLLVSIEHAIYGSWLFTIGMGEMLGFPT</sequence>
<feature type="transmembrane region" description="Helical" evidence="1">
    <location>
        <begin position="190"/>
        <end position="208"/>
    </location>
</feature>
<name>A0ABR7QFV8_9FLAO</name>
<evidence type="ECO:0000313" key="3">
    <source>
        <dbReference type="EMBL" id="MBC8757189.1"/>
    </source>
</evidence>
<dbReference type="InterPro" id="IPR003675">
    <property type="entry name" value="Rce1/LyrA-like_dom"/>
</dbReference>
<dbReference type="RefSeq" id="WP_187564233.1">
    <property type="nucleotide sequence ID" value="NZ_JACGWS010000017.1"/>
</dbReference>
<organism evidence="3 4">
    <name type="scientific">Kordia aestuariivivens</name>
    <dbReference type="NCBI Taxonomy" id="2759037"/>
    <lineage>
        <taxon>Bacteria</taxon>
        <taxon>Pseudomonadati</taxon>
        <taxon>Bacteroidota</taxon>
        <taxon>Flavobacteriia</taxon>
        <taxon>Flavobacteriales</taxon>
        <taxon>Flavobacteriaceae</taxon>
        <taxon>Kordia</taxon>
    </lineage>
</organism>
<evidence type="ECO:0000259" key="2">
    <source>
        <dbReference type="Pfam" id="PF02517"/>
    </source>
</evidence>